<evidence type="ECO:0000259" key="6">
    <source>
        <dbReference type="Pfam" id="PF00749"/>
    </source>
</evidence>
<comment type="caution">
    <text evidence="7">The sequence shown here is derived from an EMBL/GenBank/DDBJ whole genome shotgun (WGS) entry which is preliminary data.</text>
</comment>
<accession>A0A1Y1SFD1</accession>
<evidence type="ECO:0000256" key="1">
    <source>
        <dbReference type="ARBA" id="ARBA00022598"/>
    </source>
</evidence>
<dbReference type="GO" id="GO:0006424">
    <property type="term" value="P:glutamyl-tRNA aminoacylation"/>
    <property type="evidence" value="ECO:0007669"/>
    <property type="project" value="TreeGrafter"/>
</dbReference>
<keyword evidence="3 5" id="KW-0067">ATP-binding</keyword>
<evidence type="ECO:0000313" key="7">
    <source>
        <dbReference type="EMBL" id="ORE88308.1"/>
    </source>
</evidence>
<comment type="similarity">
    <text evidence="5">Belongs to the class-I aminoacyl-tRNA synthetase family.</text>
</comment>
<dbReference type="STRING" id="1317117.ATO7_00495"/>
<name>A0A1Y1SFD1_9GAMM</name>
<keyword evidence="8" id="KW-1185">Reference proteome</keyword>
<dbReference type="SUPFAM" id="SSF52374">
    <property type="entry name" value="Nucleotidylyl transferase"/>
    <property type="match status" value="1"/>
</dbReference>
<reference evidence="7 8" key="1">
    <citation type="submission" date="2013-04" db="EMBL/GenBank/DDBJ databases">
        <title>Oceanococcus atlanticus 22II-S10r2 Genome Sequencing.</title>
        <authorList>
            <person name="Lai Q."/>
            <person name="Li G."/>
            <person name="Shao Z."/>
        </authorList>
    </citation>
    <scope>NUCLEOTIDE SEQUENCE [LARGE SCALE GENOMIC DNA]</scope>
    <source>
        <strain evidence="7 8">22II-S10r2</strain>
    </source>
</reference>
<keyword evidence="1 5" id="KW-0436">Ligase</keyword>
<keyword evidence="5" id="KW-0648">Protein biosynthesis</keyword>
<evidence type="ECO:0000256" key="2">
    <source>
        <dbReference type="ARBA" id="ARBA00022741"/>
    </source>
</evidence>
<dbReference type="PANTHER" id="PTHR43311">
    <property type="entry name" value="GLUTAMATE--TRNA LIGASE"/>
    <property type="match status" value="1"/>
</dbReference>
<protein>
    <submittedName>
        <fullName evidence="7">Glutamyl-Q tRNA(Asp) ligase</fullName>
        <ecNumber evidence="7">6.1.1.-</ecNumber>
    </submittedName>
</protein>
<dbReference type="Proteomes" id="UP000192342">
    <property type="component" value="Unassembled WGS sequence"/>
</dbReference>
<dbReference type="InterPro" id="IPR020058">
    <property type="entry name" value="Glu/Gln-tRNA-synth_Ib_cat-dom"/>
</dbReference>
<keyword evidence="2 5" id="KW-0547">Nucleotide-binding</keyword>
<dbReference type="GO" id="GO:0004818">
    <property type="term" value="F:glutamate-tRNA ligase activity"/>
    <property type="evidence" value="ECO:0007669"/>
    <property type="project" value="TreeGrafter"/>
</dbReference>
<proteinExistence type="inferred from homology"/>
<evidence type="ECO:0000256" key="5">
    <source>
        <dbReference type="RuleBase" id="RU363037"/>
    </source>
</evidence>
<dbReference type="EC" id="6.1.1.-" evidence="7"/>
<dbReference type="GO" id="GO:0005829">
    <property type="term" value="C:cytosol"/>
    <property type="evidence" value="ECO:0007669"/>
    <property type="project" value="TreeGrafter"/>
</dbReference>
<evidence type="ECO:0000313" key="8">
    <source>
        <dbReference type="Proteomes" id="UP000192342"/>
    </source>
</evidence>
<dbReference type="InterPro" id="IPR049940">
    <property type="entry name" value="GluQ/Sye"/>
</dbReference>
<evidence type="ECO:0000256" key="4">
    <source>
        <dbReference type="ARBA" id="ARBA00023146"/>
    </source>
</evidence>
<dbReference type="AlphaFoldDB" id="A0A1Y1SFD1"/>
<sequence length="166" mass="18164">MPAGETLRSWRFRIEDGAVPFTDRLLGPQVHTPAQQCGDMVVHRADGLFAYQLVVVIDDADQGVTDVVRGADLLTSTGRQILLQRTLGAAQPRYMHIPLLTGHDGAKLSKQNGAEEIPWQHRPADCLNQALEFLGLPPQTGSVSQILESATEIWRTTHVAARPAPK</sequence>
<dbReference type="Pfam" id="PF00749">
    <property type="entry name" value="tRNA-synt_1c"/>
    <property type="match status" value="1"/>
</dbReference>
<feature type="domain" description="Glutamyl/glutaminyl-tRNA synthetase class Ib catalytic" evidence="6">
    <location>
        <begin position="11"/>
        <end position="114"/>
    </location>
</feature>
<evidence type="ECO:0000256" key="3">
    <source>
        <dbReference type="ARBA" id="ARBA00022840"/>
    </source>
</evidence>
<keyword evidence="4 5" id="KW-0030">Aminoacyl-tRNA synthetase</keyword>
<gene>
    <name evidence="7" type="ORF">ATO7_00495</name>
</gene>
<dbReference type="Gene3D" id="3.40.50.620">
    <property type="entry name" value="HUPs"/>
    <property type="match status" value="1"/>
</dbReference>
<organism evidence="7 8">
    <name type="scientific">Oceanococcus atlanticus</name>
    <dbReference type="NCBI Taxonomy" id="1317117"/>
    <lineage>
        <taxon>Bacteria</taxon>
        <taxon>Pseudomonadati</taxon>
        <taxon>Pseudomonadota</taxon>
        <taxon>Gammaproteobacteria</taxon>
        <taxon>Chromatiales</taxon>
        <taxon>Oceanococcaceae</taxon>
        <taxon>Oceanococcus</taxon>
    </lineage>
</organism>
<dbReference type="EMBL" id="AQQV01000001">
    <property type="protein sequence ID" value="ORE88308.1"/>
    <property type="molecule type" value="Genomic_DNA"/>
</dbReference>
<dbReference type="GO" id="GO:0005524">
    <property type="term" value="F:ATP binding"/>
    <property type="evidence" value="ECO:0007669"/>
    <property type="project" value="UniProtKB-KW"/>
</dbReference>
<dbReference type="InterPro" id="IPR014729">
    <property type="entry name" value="Rossmann-like_a/b/a_fold"/>
</dbReference>
<dbReference type="PANTHER" id="PTHR43311:SF1">
    <property type="entry name" value="GLUTAMYL-Q TRNA(ASP) SYNTHETASE"/>
    <property type="match status" value="1"/>
</dbReference>